<dbReference type="InterPro" id="IPR035965">
    <property type="entry name" value="PAS-like_dom_sf"/>
</dbReference>
<protein>
    <recommendedName>
        <fullName evidence="4">HTH luxR-type domain-containing protein</fullName>
    </recommendedName>
</protein>
<dbReference type="CDD" id="cd00130">
    <property type="entry name" value="PAS"/>
    <property type="match status" value="1"/>
</dbReference>
<keyword evidence="2" id="KW-0238">DNA-binding</keyword>
<dbReference type="SMART" id="SM00421">
    <property type="entry name" value="HTH_LUXR"/>
    <property type="match status" value="1"/>
</dbReference>
<feature type="domain" description="HTH luxR-type" evidence="4">
    <location>
        <begin position="142"/>
        <end position="205"/>
    </location>
</feature>
<evidence type="ECO:0000259" key="4">
    <source>
        <dbReference type="PROSITE" id="PS50043"/>
    </source>
</evidence>
<evidence type="ECO:0000256" key="3">
    <source>
        <dbReference type="ARBA" id="ARBA00023163"/>
    </source>
</evidence>
<dbReference type="SUPFAM" id="SSF46894">
    <property type="entry name" value="C-terminal effector domain of the bipartite response regulators"/>
    <property type="match status" value="1"/>
</dbReference>
<evidence type="ECO:0000256" key="2">
    <source>
        <dbReference type="ARBA" id="ARBA00023125"/>
    </source>
</evidence>
<dbReference type="PRINTS" id="PR00038">
    <property type="entry name" value="HTHLUXR"/>
</dbReference>
<dbReference type="PROSITE" id="PS50043">
    <property type="entry name" value="HTH_LUXR_2"/>
    <property type="match status" value="1"/>
</dbReference>
<keyword evidence="6" id="KW-1185">Reference proteome</keyword>
<dbReference type="EMBL" id="CAJPVI010000037">
    <property type="protein sequence ID" value="CAG2156569.1"/>
    <property type="molecule type" value="Genomic_DNA"/>
</dbReference>
<name>A0ABM8TNY4_9BURK</name>
<dbReference type="Gene3D" id="3.30.450.20">
    <property type="entry name" value="PAS domain"/>
    <property type="match status" value="1"/>
</dbReference>
<accession>A0ABM8TNY4</accession>
<dbReference type="Pfam" id="PF00196">
    <property type="entry name" value="GerE"/>
    <property type="match status" value="1"/>
</dbReference>
<proteinExistence type="predicted"/>
<organism evidence="5 6">
    <name type="scientific">Cupriavidus numazuensis</name>
    <dbReference type="NCBI Taxonomy" id="221992"/>
    <lineage>
        <taxon>Bacteria</taxon>
        <taxon>Pseudomonadati</taxon>
        <taxon>Pseudomonadota</taxon>
        <taxon>Betaproteobacteria</taxon>
        <taxon>Burkholderiales</taxon>
        <taxon>Burkholderiaceae</taxon>
        <taxon>Cupriavidus</taxon>
    </lineage>
</organism>
<dbReference type="PANTHER" id="PTHR44688:SF16">
    <property type="entry name" value="DNA-BINDING TRANSCRIPTIONAL ACTIVATOR DEVR_DOSR"/>
    <property type="match status" value="1"/>
</dbReference>
<dbReference type="InterPro" id="IPR036388">
    <property type="entry name" value="WH-like_DNA-bd_sf"/>
</dbReference>
<evidence type="ECO:0000256" key="1">
    <source>
        <dbReference type="ARBA" id="ARBA00023015"/>
    </source>
</evidence>
<keyword evidence="3" id="KW-0804">Transcription</keyword>
<gene>
    <name evidence="5" type="ORF">LMG26411_05298</name>
</gene>
<dbReference type="InterPro" id="IPR000014">
    <property type="entry name" value="PAS"/>
</dbReference>
<sequence>MNMTKPALQDAVDYSRAFAHMPAAMMITRQRIIIDCNLAFASMFRATREQLVGQSVRVLYPNQVDFERFGKRVIPILAQHGRFTDSRLMKRLDDELFWVNVAGASEYRDDPYAEALWMFVEMANDDGVPVGQPKAKGVWQIDSQARSAMTRRERDVATLLIDSKTAKEIGKALGISPRTVEIYRSRLLRKFNVPSTPELIEKLLS</sequence>
<dbReference type="PANTHER" id="PTHR44688">
    <property type="entry name" value="DNA-BINDING TRANSCRIPTIONAL ACTIVATOR DEVR_DOSR"/>
    <property type="match status" value="1"/>
</dbReference>
<dbReference type="InterPro" id="IPR016032">
    <property type="entry name" value="Sig_transdc_resp-reg_C-effctor"/>
</dbReference>
<keyword evidence="1" id="KW-0805">Transcription regulation</keyword>
<dbReference type="InterPro" id="IPR000792">
    <property type="entry name" value="Tscrpt_reg_LuxR_C"/>
</dbReference>
<dbReference type="SUPFAM" id="SSF55785">
    <property type="entry name" value="PYP-like sensor domain (PAS domain)"/>
    <property type="match status" value="1"/>
</dbReference>
<comment type="caution">
    <text evidence="5">The sequence shown here is derived from an EMBL/GenBank/DDBJ whole genome shotgun (WGS) entry which is preliminary data.</text>
</comment>
<reference evidence="5 6" key="1">
    <citation type="submission" date="2021-03" db="EMBL/GenBank/DDBJ databases">
        <authorList>
            <person name="Peeters C."/>
        </authorList>
    </citation>
    <scope>NUCLEOTIDE SEQUENCE [LARGE SCALE GENOMIC DNA]</scope>
    <source>
        <strain evidence="5 6">LMG 26411</strain>
    </source>
</reference>
<dbReference type="Pfam" id="PF13426">
    <property type="entry name" value="PAS_9"/>
    <property type="match status" value="1"/>
</dbReference>
<evidence type="ECO:0000313" key="6">
    <source>
        <dbReference type="Proteomes" id="UP000672657"/>
    </source>
</evidence>
<dbReference type="CDD" id="cd06170">
    <property type="entry name" value="LuxR_C_like"/>
    <property type="match status" value="1"/>
</dbReference>
<dbReference type="Proteomes" id="UP000672657">
    <property type="component" value="Unassembled WGS sequence"/>
</dbReference>
<evidence type="ECO:0000313" key="5">
    <source>
        <dbReference type="EMBL" id="CAG2156569.1"/>
    </source>
</evidence>
<dbReference type="Gene3D" id="1.10.10.10">
    <property type="entry name" value="Winged helix-like DNA-binding domain superfamily/Winged helix DNA-binding domain"/>
    <property type="match status" value="1"/>
</dbReference>